<dbReference type="EMBL" id="WMBB01000021">
    <property type="protein sequence ID" value="MTE17277.1"/>
    <property type="molecule type" value="Genomic_DNA"/>
</dbReference>
<sequence length="252" mass="26695">MGWGNSVSESDAGSDILVLHGGAGPGSVATIATHLSESAHVLVPTHPGWDGTPRPAEVNSIPDLARSYLRILAERDLREVVVIGSSIGGWIAAEMAVRDTGNRLAGLILIDAVGIRVDDAPIRDIFALTPEQVARYSWHDPERAPRSAPEPTPAQAAARRANMAALRYYAGDPYMHNPNLAARLPEVSAPTLLLWGESDGIATPAYGAAYAAAFGDARLEIISEAGHLPHMEQPEATFAHLDAHLSALRKAS</sequence>
<dbReference type="PANTHER" id="PTHR43689:SF8">
    <property type="entry name" value="ALPHA_BETA-HYDROLASES SUPERFAMILY PROTEIN"/>
    <property type="match status" value="1"/>
</dbReference>
<name>A0A6I3L5V6_9NOCA</name>
<organism evidence="2 3">
    <name type="scientific">Nocardia aurantiaca</name>
    <dbReference type="NCBI Taxonomy" id="2675850"/>
    <lineage>
        <taxon>Bacteria</taxon>
        <taxon>Bacillati</taxon>
        <taxon>Actinomycetota</taxon>
        <taxon>Actinomycetes</taxon>
        <taxon>Mycobacteriales</taxon>
        <taxon>Nocardiaceae</taxon>
        <taxon>Nocardia</taxon>
    </lineage>
</organism>
<dbReference type="InterPro" id="IPR000073">
    <property type="entry name" value="AB_hydrolase_1"/>
</dbReference>
<reference evidence="2 3" key="1">
    <citation type="submission" date="2019-11" db="EMBL/GenBank/DDBJ databases">
        <title>Nocardia sp. nov. CT2-14 isolated from soil.</title>
        <authorList>
            <person name="Kanchanasin P."/>
            <person name="Tanasupawat S."/>
            <person name="Yuki M."/>
            <person name="Kudo T."/>
        </authorList>
    </citation>
    <scope>NUCLEOTIDE SEQUENCE [LARGE SCALE GENOMIC DNA]</scope>
    <source>
        <strain evidence="2 3">CT2-14</strain>
    </source>
</reference>
<protein>
    <submittedName>
        <fullName evidence="2">Alpha/beta fold hydrolase</fullName>
    </submittedName>
</protein>
<dbReference type="InterPro" id="IPR029058">
    <property type="entry name" value="AB_hydrolase_fold"/>
</dbReference>
<keyword evidence="2" id="KW-0378">Hydrolase</keyword>
<dbReference type="Pfam" id="PF12697">
    <property type="entry name" value="Abhydrolase_6"/>
    <property type="match status" value="1"/>
</dbReference>
<evidence type="ECO:0000259" key="1">
    <source>
        <dbReference type="Pfam" id="PF12697"/>
    </source>
</evidence>
<dbReference type="PANTHER" id="PTHR43689">
    <property type="entry name" value="HYDROLASE"/>
    <property type="match status" value="1"/>
</dbReference>
<comment type="caution">
    <text evidence="2">The sequence shown here is derived from an EMBL/GenBank/DDBJ whole genome shotgun (WGS) entry which is preliminary data.</text>
</comment>
<dbReference type="AlphaFoldDB" id="A0A6I3L5V6"/>
<evidence type="ECO:0000313" key="2">
    <source>
        <dbReference type="EMBL" id="MTE17277.1"/>
    </source>
</evidence>
<dbReference type="Proteomes" id="UP000432464">
    <property type="component" value="Unassembled WGS sequence"/>
</dbReference>
<dbReference type="GO" id="GO:0016787">
    <property type="term" value="F:hydrolase activity"/>
    <property type="evidence" value="ECO:0007669"/>
    <property type="project" value="UniProtKB-KW"/>
</dbReference>
<evidence type="ECO:0000313" key="3">
    <source>
        <dbReference type="Proteomes" id="UP000432464"/>
    </source>
</evidence>
<gene>
    <name evidence="2" type="ORF">GLP40_31640</name>
</gene>
<proteinExistence type="predicted"/>
<dbReference type="SUPFAM" id="SSF53474">
    <property type="entry name" value="alpha/beta-Hydrolases"/>
    <property type="match status" value="1"/>
</dbReference>
<feature type="domain" description="AB hydrolase-1" evidence="1">
    <location>
        <begin position="16"/>
        <end position="238"/>
    </location>
</feature>
<dbReference type="Gene3D" id="3.40.50.1820">
    <property type="entry name" value="alpha/beta hydrolase"/>
    <property type="match status" value="1"/>
</dbReference>
<keyword evidence="3" id="KW-1185">Reference proteome</keyword>
<accession>A0A6I3L5V6</accession>